<keyword evidence="2" id="KW-1185">Reference proteome</keyword>
<evidence type="ECO:0000313" key="1">
    <source>
        <dbReference type="EnsemblPlants" id="ORUFI12G16910.1"/>
    </source>
</evidence>
<evidence type="ECO:0000313" key="2">
    <source>
        <dbReference type="Proteomes" id="UP000008022"/>
    </source>
</evidence>
<dbReference type="Proteomes" id="UP000008022">
    <property type="component" value="Unassembled WGS sequence"/>
</dbReference>
<proteinExistence type="predicted"/>
<organism evidence="1 2">
    <name type="scientific">Oryza rufipogon</name>
    <name type="common">Brownbeard rice</name>
    <name type="synonym">Asian wild rice</name>
    <dbReference type="NCBI Taxonomy" id="4529"/>
    <lineage>
        <taxon>Eukaryota</taxon>
        <taxon>Viridiplantae</taxon>
        <taxon>Streptophyta</taxon>
        <taxon>Embryophyta</taxon>
        <taxon>Tracheophyta</taxon>
        <taxon>Spermatophyta</taxon>
        <taxon>Magnoliopsida</taxon>
        <taxon>Liliopsida</taxon>
        <taxon>Poales</taxon>
        <taxon>Poaceae</taxon>
        <taxon>BOP clade</taxon>
        <taxon>Oryzoideae</taxon>
        <taxon>Oryzeae</taxon>
        <taxon>Oryzinae</taxon>
        <taxon>Oryza</taxon>
    </lineage>
</organism>
<dbReference type="EnsemblPlants" id="ORUFI12G16910.1">
    <property type="protein sequence ID" value="ORUFI12G16910.1"/>
    <property type="gene ID" value="ORUFI12G16910"/>
</dbReference>
<reference evidence="2" key="1">
    <citation type="submission" date="2013-06" db="EMBL/GenBank/DDBJ databases">
        <authorList>
            <person name="Zhao Q."/>
        </authorList>
    </citation>
    <scope>NUCLEOTIDE SEQUENCE</scope>
    <source>
        <strain evidence="2">cv. W1943</strain>
    </source>
</reference>
<name>A0A0E0RII9_ORYRU</name>
<dbReference type="OMA" id="MSYHGAK"/>
<dbReference type="Gramene" id="ORUFI12G16910.1">
    <property type="protein sequence ID" value="ORUFI12G16910.1"/>
    <property type="gene ID" value="ORUFI12G16910"/>
</dbReference>
<dbReference type="AlphaFoldDB" id="A0A0E0RII9"/>
<dbReference type="HOGENOM" id="CLU_153483_0_0_1"/>
<protein>
    <submittedName>
        <fullName evidence="1">Uncharacterized protein</fullName>
    </submittedName>
</protein>
<accession>A0A0E0RII9</accession>
<dbReference type="STRING" id="4529.A0A0E0RII9"/>
<sequence length="139" mass="15501">MAIAGAPPTTSHQPKSGQYMDMDLLAALFSLTATIFEVSQVQDLVQLVDAIAPVDAAFTFAGKLIEMVKRKIIERIDFLVDEWSRILKPTTKMVISMGVMSYHGAKQPFKTRASLVKEAQELWDKKKEDASSVERNQIT</sequence>
<reference evidence="1" key="2">
    <citation type="submission" date="2015-06" db="UniProtKB">
        <authorList>
            <consortium name="EnsemblPlants"/>
        </authorList>
    </citation>
    <scope>IDENTIFICATION</scope>
</reference>